<dbReference type="Proteomes" id="UP000887540">
    <property type="component" value="Unplaced"/>
</dbReference>
<dbReference type="PANTHER" id="PTHR12213">
    <property type="entry name" value="CORRINOID ADENOSYLTRANSFERASE"/>
    <property type="match status" value="1"/>
</dbReference>
<keyword evidence="12" id="KW-1185">Reference proteome</keyword>
<reference evidence="13" key="1">
    <citation type="submission" date="2022-11" db="UniProtKB">
        <authorList>
            <consortium name="WormBaseParasite"/>
        </authorList>
    </citation>
    <scope>IDENTIFICATION</scope>
</reference>
<dbReference type="InterPro" id="IPR036451">
    <property type="entry name" value="CblAdoTrfase-like_sf"/>
</dbReference>
<feature type="domain" description="Cobalamin adenosyltransferase-like" evidence="11">
    <location>
        <begin position="22"/>
        <end position="187"/>
    </location>
</feature>
<dbReference type="GO" id="GO:0008817">
    <property type="term" value="F:corrinoid adenosyltransferase activity"/>
    <property type="evidence" value="ECO:0007669"/>
    <property type="project" value="TreeGrafter"/>
</dbReference>
<comment type="subunit">
    <text evidence="2">Homotrimer.</text>
</comment>
<comment type="function">
    <text evidence="7">Converts cob(I)alamin to adenosylcobalamin (adenosylcob(III)alamin), a coenzyme for methylmalonyl-CoA mutase, therefore participates in the final step of the vitamin B12 conversion. Generates adenosylcobalamin (AdoCbl) and directly delivers the cofactor to MUT in a transfer that is stimulated by ATP-binding to MMAB and gated by MMAA.</text>
</comment>
<dbReference type="FunFam" id="1.20.1200.10:FF:000001">
    <property type="entry name" value="Cob(I)yrinic acid a,c-diamide adenosyltransferase"/>
    <property type="match status" value="1"/>
</dbReference>
<dbReference type="AlphaFoldDB" id="A0A914CBB2"/>
<evidence type="ECO:0000256" key="8">
    <source>
        <dbReference type="ARBA" id="ARBA00071654"/>
    </source>
</evidence>
<evidence type="ECO:0000256" key="3">
    <source>
        <dbReference type="ARBA" id="ARBA00022679"/>
    </source>
</evidence>
<accession>A0A914CBB2</accession>
<dbReference type="PANTHER" id="PTHR12213:SF0">
    <property type="entry name" value="CORRINOID ADENOSYLTRANSFERASE MMAB"/>
    <property type="match status" value="1"/>
</dbReference>
<keyword evidence="3 10" id="KW-0808">Transferase</keyword>
<dbReference type="GO" id="GO:0009235">
    <property type="term" value="P:cobalamin metabolic process"/>
    <property type="evidence" value="ECO:0007669"/>
    <property type="project" value="UniProtKB-ARBA"/>
</dbReference>
<name>A0A914CBB2_9BILA</name>
<keyword evidence="4 10" id="KW-0547">Nucleotide-binding</keyword>
<evidence type="ECO:0000259" key="11">
    <source>
        <dbReference type="Pfam" id="PF01923"/>
    </source>
</evidence>
<evidence type="ECO:0000256" key="1">
    <source>
        <dbReference type="ARBA" id="ARBA00007487"/>
    </source>
</evidence>
<evidence type="ECO:0000256" key="9">
    <source>
        <dbReference type="ARBA" id="ARBA00075216"/>
    </source>
</evidence>
<sequence>MQRTYVVASSCSFATFKPGRGTGDKGKSSLWNNERKWKDDIVFEALGTTDELSSLLGICRELIQGADLKDVDEILTRVQCCLQDLCSHVATPPDSSQKKLERTKFDENFVNYVNELINSYGEKVPPLKQFILPGGGLQAANFQYARSICRKAERRLIPLLRENQIDENALKFLNRLSDLLFVLGRYVCMKTCHNEYVYQKPMFGAGEIRWQTKKLDDK</sequence>
<dbReference type="InterPro" id="IPR029499">
    <property type="entry name" value="PduO-typ"/>
</dbReference>
<evidence type="ECO:0000256" key="10">
    <source>
        <dbReference type="RuleBase" id="RU366026"/>
    </source>
</evidence>
<organism evidence="12 13">
    <name type="scientific">Acrobeloides nanus</name>
    <dbReference type="NCBI Taxonomy" id="290746"/>
    <lineage>
        <taxon>Eukaryota</taxon>
        <taxon>Metazoa</taxon>
        <taxon>Ecdysozoa</taxon>
        <taxon>Nematoda</taxon>
        <taxon>Chromadorea</taxon>
        <taxon>Rhabditida</taxon>
        <taxon>Tylenchina</taxon>
        <taxon>Cephalobomorpha</taxon>
        <taxon>Cephaloboidea</taxon>
        <taxon>Cephalobidae</taxon>
        <taxon>Acrobeloides</taxon>
    </lineage>
</organism>
<protein>
    <recommendedName>
        <fullName evidence="8">Corrinoid adenosyltransferase MMAB</fullName>
    </recommendedName>
    <alternativeName>
        <fullName evidence="9">ATP:co(I)rrinoid adenosyltransferase MMAB</fullName>
    </alternativeName>
</protein>
<comment type="similarity">
    <text evidence="1 10">Belongs to the Cob(I)alamin adenosyltransferase family.</text>
</comment>
<dbReference type="GO" id="GO:0005524">
    <property type="term" value="F:ATP binding"/>
    <property type="evidence" value="ECO:0007669"/>
    <property type="project" value="UniProtKB-UniRule"/>
</dbReference>
<evidence type="ECO:0000256" key="5">
    <source>
        <dbReference type="ARBA" id="ARBA00022840"/>
    </source>
</evidence>
<dbReference type="WBParaSite" id="ACRNAN_Path_783.g2965.t1">
    <property type="protein sequence ID" value="ACRNAN_Path_783.g2965.t1"/>
    <property type="gene ID" value="ACRNAN_Path_783.g2965"/>
</dbReference>
<dbReference type="Gene3D" id="1.20.1200.10">
    <property type="entry name" value="Cobalamin adenosyltransferase-like"/>
    <property type="match status" value="1"/>
</dbReference>
<keyword evidence="5 10" id="KW-0067">ATP-binding</keyword>
<comment type="catalytic activity">
    <reaction evidence="6">
        <text>cob(I)alamin-[corrinoid adenosyltransferase] + ATP = apo-[corrinoid adenosyltransferase] + adenosylcob(III)alamin + triphosphate</text>
        <dbReference type="Rhea" id="RHEA:56796"/>
        <dbReference type="Rhea" id="RHEA-COMP:14743"/>
        <dbReference type="Rhea" id="RHEA-COMP:14744"/>
        <dbReference type="ChEBI" id="CHEBI:18036"/>
        <dbReference type="ChEBI" id="CHEBI:18408"/>
        <dbReference type="ChEBI" id="CHEBI:30616"/>
        <dbReference type="ChEBI" id="CHEBI:60488"/>
        <dbReference type="ChEBI" id="CHEBI:83228"/>
    </reaction>
    <physiologicalReaction direction="left-to-right" evidence="6">
        <dbReference type="Rhea" id="RHEA:56797"/>
    </physiologicalReaction>
</comment>
<evidence type="ECO:0000313" key="13">
    <source>
        <dbReference type="WBParaSite" id="ACRNAN_Path_783.g2965.t1"/>
    </source>
</evidence>
<dbReference type="SUPFAM" id="SSF89028">
    <property type="entry name" value="Cobalamin adenosyltransferase-like"/>
    <property type="match status" value="1"/>
</dbReference>
<evidence type="ECO:0000313" key="12">
    <source>
        <dbReference type="Proteomes" id="UP000887540"/>
    </source>
</evidence>
<dbReference type="NCBIfam" id="TIGR00636">
    <property type="entry name" value="PduO_Nterm"/>
    <property type="match status" value="1"/>
</dbReference>
<evidence type="ECO:0000256" key="4">
    <source>
        <dbReference type="ARBA" id="ARBA00022741"/>
    </source>
</evidence>
<dbReference type="InterPro" id="IPR016030">
    <property type="entry name" value="CblAdoTrfase-like"/>
</dbReference>
<proteinExistence type="inferred from homology"/>
<evidence type="ECO:0000256" key="6">
    <source>
        <dbReference type="ARBA" id="ARBA00051988"/>
    </source>
</evidence>
<evidence type="ECO:0000256" key="7">
    <source>
        <dbReference type="ARBA" id="ARBA00056747"/>
    </source>
</evidence>
<evidence type="ECO:0000256" key="2">
    <source>
        <dbReference type="ARBA" id="ARBA00011233"/>
    </source>
</evidence>
<dbReference type="Pfam" id="PF01923">
    <property type="entry name" value="Cob_adeno_trans"/>
    <property type="match status" value="1"/>
</dbReference>